<name>A0A9N9NN48_FUNMO</name>
<dbReference type="EMBL" id="CAJVPP010023917">
    <property type="protein sequence ID" value="CAG8748441.1"/>
    <property type="molecule type" value="Genomic_DNA"/>
</dbReference>
<evidence type="ECO:0000313" key="2">
    <source>
        <dbReference type="Proteomes" id="UP000789375"/>
    </source>
</evidence>
<proteinExistence type="predicted"/>
<sequence>SEKIQKELVLFNVECLEKILNFTNESTTLYQSILANRLWCHVAIPL</sequence>
<dbReference type="AlphaFoldDB" id="A0A9N9NN48"/>
<accession>A0A9N9NN48</accession>
<feature type="non-terminal residue" evidence="1">
    <location>
        <position position="1"/>
    </location>
</feature>
<evidence type="ECO:0000313" key="1">
    <source>
        <dbReference type="EMBL" id="CAG8748441.1"/>
    </source>
</evidence>
<organism evidence="1 2">
    <name type="scientific">Funneliformis mosseae</name>
    <name type="common">Endomycorrhizal fungus</name>
    <name type="synonym">Glomus mosseae</name>
    <dbReference type="NCBI Taxonomy" id="27381"/>
    <lineage>
        <taxon>Eukaryota</taxon>
        <taxon>Fungi</taxon>
        <taxon>Fungi incertae sedis</taxon>
        <taxon>Mucoromycota</taxon>
        <taxon>Glomeromycotina</taxon>
        <taxon>Glomeromycetes</taxon>
        <taxon>Glomerales</taxon>
        <taxon>Glomeraceae</taxon>
        <taxon>Funneliformis</taxon>
    </lineage>
</organism>
<comment type="caution">
    <text evidence="1">The sequence shown here is derived from an EMBL/GenBank/DDBJ whole genome shotgun (WGS) entry which is preliminary data.</text>
</comment>
<dbReference type="Proteomes" id="UP000789375">
    <property type="component" value="Unassembled WGS sequence"/>
</dbReference>
<keyword evidence="2" id="KW-1185">Reference proteome</keyword>
<reference evidence="1" key="1">
    <citation type="submission" date="2021-06" db="EMBL/GenBank/DDBJ databases">
        <authorList>
            <person name="Kallberg Y."/>
            <person name="Tangrot J."/>
            <person name="Rosling A."/>
        </authorList>
    </citation>
    <scope>NUCLEOTIDE SEQUENCE</scope>
    <source>
        <strain evidence="1">87-6 pot B 2015</strain>
    </source>
</reference>
<gene>
    <name evidence="1" type="ORF">FMOSSE_LOCUS16515</name>
</gene>
<protein>
    <submittedName>
        <fullName evidence="1">6608_t:CDS:1</fullName>
    </submittedName>
</protein>
<feature type="non-terminal residue" evidence="1">
    <location>
        <position position="46"/>
    </location>
</feature>